<feature type="compositionally biased region" description="Low complexity" evidence="1">
    <location>
        <begin position="184"/>
        <end position="199"/>
    </location>
</feature>
<evidence type="ECO:0000313" key="2">
    <source>
        <dbReference type="EMBL" id="QQO98582.1"/>
    </source>
</evidence>
<dbReference type="EMBL" id="MT113470">
    <property type="protein sequence ID" value="QQO98582.1"/>
    <property type="molecule type" value="mRNA"/>
</dbReference>
<evidence type="ECO:0000256" key="1">
    <source>
        <dbReference type="SAM" id="MobiDB-lite"/>
    </source>
</evidence>
<name>A0A7T8J1V5_CENAM</name>
<feature type="compositionally biased region" description="Basic and acidic residues" evidence="1">
    <location>
        <begin position="61"/>
        <end position="73"/>
    </location>
</feature>
<feature type="region of interest" description="Disordered" evidence="1">
    <location>
        <begin position="37"/>
        <end position="133"/>
    </location>
</feature>
<proteinExistence type="evidence at transcript level"/>
<reference evidence="2" key="1">
    <citation type="submission" date="2020-02" db="EMBL/GenBank/DDBJ databases">
        <authorList>
            <person name="Almutairi Z.M."/>
        </authorList>
    </citation>
    <scope>NUCLEOTIDE SEQUENCE</scope>
</reference>
<protein>
    <submittedName>
        <fullName evidence="2">PWWP domain family-like protein</fullName>
    </submittedName>
</protein>
<accession>A0A7T8J1V5</accession>
<feature type="region of interest" description="Disordered" evidence="1">
    <location>
        <begin position="157"/>
        <end position="247"/>
    </location>
</feature>
<feature type="compositionally biased region" description="Basic and acidic residues" evidence="1">
    <location>
        <begin position="82"/>
        <end position="133"/>
    </location>
</feature>
<feature type="compositionally biased region" description="Basic and acidic residues" evidence="1">
    <location>
        <begin position="219"/>
        <end position="233"/>
    </location>
</feature>
<organism evidence="2">
    <name type="scientific">Cenchrus americanus</name>
    <name type="common">Pearl millet</name>
    <name type="synonym">Pennisetum glaucum</name>
    <dbReference type="NCBI Taxonomy" id="4543"/>
    <lineage>
        <taxon>Eukaryota</taxon>
        <taxon>Viridiplantae</taxon>
        <taxon>Streptophyta</taxon>
        <taxon>Embryophyta</taxon>
        <taxon>Tracheophyta</taxon>
        <taxon>Spermatophyta</taxon>
        <taxon>Magnoliopsida</taxon>
        <taxon>Liliopsida</taxon>
        <taxon>Poales</taxon>
        <taxon>Poaceae</taxon>
        <taxon>PACMAD clade</taxon>
        <taxon>Panicoideae</taxon>
        <taxon>Panicodae</taxon>
        <taxon>Paniceae</taxon>
        <taxon>Cenchrinae</taxon>
        <taxon>Cenchrus</taxon>
    </lineage>
</organism>
<sequence>MADATTEHSTIMVEETVEAKAVPFKEDIVDNTVAVGVAEQTTEGETEEAPNENGKMGNKAAADRLAGETREGEITVEEPDEKAETKATAEPVTRETAEARGEEPAEETKTSEEVVEDVKALDDKTTSAEKPVEDAMVVTEQDEITTTVEKTVVASEVEQPNAVEDAEVEQPNAVEDAEVEQPNEKTTTAETTVENAVAEPPDTNTSEAEKTVEGATLKSSDEKGTTAEKKLEDTTIEPQDVQAGASE</sequence>
<dbReference type="AlphaFoldDB" id="A0A7T8J1V5"/>